<dbReference type="Pfam" id="PF08458">
    <property type="entry name" value="PH_2"/>
    <property type="match status" value="1"/>
</dbReference>
<dbReference type="InterPro" id="IPR040269">
    <property type="entry name" value="VAB"/>
</dbReference>
<evidence type="ECO:0000259" key="1">
    <source>
        <dbReference type="Pfam" id="PF05703"/>
    </source>
</evidence>
<proteinExistence type="predicted"/>
<dbReference type="PANTHER" id="PTHR31351">
    <property type="entry name" value="EXPRESSED PROTEIN"/>
    <property type="match status" value="1"/>
</dbReference>
<evidence type="ECO:0008006" key="5">
    <source>
        <dbReference type="Google" id="ProtNLM"/>
    </source>
</evidence>
<dbReference type="PANTHER" id="PTHR31351:SF4">
    <property type="entry name" value="AUXIN CANALIZATION PROTEIN (DUF828)"/>
    <property type="match status" value="1"/>
</dbReference>
<organism evidence="3 4">
    <name type="scientific">Sphagnum troendelagicum</name>
    <dbReference type="NCBI Taxonomy" id="128251"/>
    <lineage>
        <taxon>Eukaryota</taxon>
        <taxon>Viridiplantae</taxon>
        <taxon>Streptophyta</taxon>
        <taxon>Embryophyta</taxon>
        <taxon>Bryophyta</taxon>
        <taxon>Sphagnophytina</taxon>
        <taxon>Sphagnopsida</taxon>
        <taxon>Sphagnales</taxon>
        <taxon>Sphagnaceae</taxon>
        <taxon>Sphagnum</taxon>
    </lineage>
</organism>
<evidence type="ECO:0000313" key="4">
    <source>
        <dbReference type="Proteomes" id="UP001497512"/>
    </source>
</evidence>
<feature type="non-terminal residue" evidence="3">
    <location>
        <position position="368"/>
    </location>
</feature>
<protein>
    <recommendedName>
        <fullName evidence="5">VAN3-binding protein</fullName>
    </recommendedName>
</protein>
<sequence length="368" mass="40510">QMWLNNLMDDRPLLIHHKIEKRKKNPGLYYLTKAVGEPAPTLHLFVTWGQTSSQKCSSLKSWPQVFSALIPSYRRSTFHKVRLPHSGISLGSWIKDRKKRKKEATRSQNAEVHAAIAIAGLAAGIAAVTAATAASATDEASTRTSIAVASAAALVAAQCVEVAERMGADRDHMAAVVTSAVNVRSAGDIMTLRASADTSLRGAATLRARRVREVRSLASVTPYERVSSCDSSAATVDEAAESEAENSCQELLARGTEFLKRGKNGDLHWRTVSVYINNKLGKVLVQLQSKHMKGVLTLNQKSVVLQVYPNIPAWPGRNLLENGEHRSYFALKTSRGTMEFECQKEEDHQLWTESISFLLYISSQRLLK</sequence>
<feature type="domain" description="VAN3-binding protein-like auxin canalisation" evidence="1">
    <location>
        <begin position="52"/>
        <end position="225"/>
    </location>
</feature>
<gene>
    <name evidence="3" type="ORF">CSSPTR1EN2_LOCUS12933</name>
</gene>
<keyword evidence="4" id="KW-1185">Reference proteome</keyword>
<dbReference type="Proteomes" id="UP001497512">
    <property type="component" value="Chromosome 2"/>
</dbReference>
<evidence type="ECO:0000313" key="3">
    <source>
        <dbReference type="EMBL" id="CAK9215784.1"/>
    </source>
</evidence>
<feature type="domain" description="Pleckstrin-like plant" evidence="2">
    <location>
        <begin position="257"/>
        <end position="361"/>
    </location>
</feature>
<dbReference type="InterPro" id="IPR008546">
    <property type="entry name" value="VAN3-bd-like_auxin_canal"/>
</dbReference>
<accession>A0ABP0U9D9</accession>
<evidence type="ECO:0000259" key="2">
    <source>
        <dbReference type="Pfam" id="PF08458"/>
    </source>
</evidence>
<dbReference type="EMBL" id="OZ019894">
    <property type="protein sequence ID" value="CAK9215784.1"/>
    <property type="molecule type" value="Genomic_DNA"/>
</dbReference>
<reference evidence="3" key="1">
    <citation type="submission" date="2024-02" db="EMBL/GenBank/DDBJ databases">
        <authorList>
            <consortium name="ELIXIR-Norway"/>
            <consortium name="Elixir Norway"/>
        </authorList>
    </citation>
    <scope>NUCLEOTIDE SEQUENCE</scope>
</reference>
<dbReference type="InterPro" id="IPR013666">
    <property type="entry name" value="PH_pln"/>
</dbReference>
<dbReference type="Pfam" id="PF05703">
    <property type="entry name" value="Auxin_canalis"/>
    <property type="match status" value="1"/>
</dbReference>
<name>A0ABP0U9D9_9BRYO</name>